<evidence type="ECO:0000313" key="8">
    <source>
        <dbReference type="EMBL" id="KGI22182.1"/>
    </source>
</evidence>
<dbReference type="CDD" id="cd06171">
    <property type="entry name" value="Sigma70_r4"/>
    <property type="match status" value="1"/>
</dbReference>
<sequence>MKNISFRNDVLPLKNVLYRLALRITLSHEEAEDIVQETLIKVWNRRDSWEEIDSIEAFSLTICRNLALDCVKRHGHLAESLEERPVETSDHSSNPFEKTLQRDRIELVRNIVNALPEKQRSCMQLRDFEGKAYKEIAEILDISEEQVKINIFRARQTVKERFKRYDNYGL</sequence>
<dbReference type="Gene3D" id="1.10.1740.10">
    <property type="match status" value="1"/>
</dbReference>
<keyword evidence="2" id="KW-0805">Transcription regulation</keyword>
<keyword evidence="4" id="KW-0238">DNA-binding</keyword>
<evidence type="ECO:0000256" key="1">
    <source>
        <dbReference type="ARBA" id="ARBA00010641"/>
    </source>
</evidence>
<comment type="similarity">
    <text evidence="1">Belongs to the sigma-70 factor family. ECF subfamily.</text>
</comment>
<dbReference type="InterPro" id="IPR013325">
    <property type="entry name" value="RNA_pol_sigma_r2"/>
</dbReference>
<keyword evidence="5" id="KW-0804">Transcription</keyword>
<dbReference type="InterPro" id="IPR014284">
    <property type="entry name" value="RNA_pol_sigma-70_dom"/>
</dbReference>
<dbReference type="EMBL" id="JRPQ01000080">
    <property type="protein sequence ID" value="KGI22182.1"/>
    <property type="molecule type" value="Genomic_DNA"/>
</dbReference>
<comment type="caution">
    <text evidence="8">The sequence shown here is derived from an EMBL/GenBank/DDBJ whole genome shotgun (WGS) entry which is preliminary data.</text>
</comment>
<feature type="domain" description="RNA polymerase sigma factor 70 region 4 type 2" evidence="7">
    <location>
        <begin position="106"/>
        <end position="157"/>
    </location>
</feature>
<dbReference type="Proteomes" id="UP000029723">
    <property type="component" value="Unassembled WGS sequence"/>
</dbReference>
<dbReference type="RefSeq" id="WP_036927212.1">
    <property type="nucleotide sequence ID" value="NZ_JRPQ01000080.1"/>
</dbReference>
<dbReference type="InterPro" id="IPR013249">
    <property type="entry name" value="RNA_pol_sigma70_r4_t2"/>
</dbReference>
<dbReference type="PANTHER" id="PTHR43133:SF8">
    <property type="entry name" value="RNA POLYMERASE SIGMA FACTOR HI_1459-RELATED"/>
    <property type="match status" value="1"/>
</dbReference>
<proteinExistence type="inferred from homology"/>
<dbReference type="SUPFAM" id="SSF88659">
    <property type="entry name" value="Sigma3 and sigma4 domains of RNA polymerase sigma factors"/>
    <property type="match status" value="1"/>
</dbReference>
<evidence type="ECO:0000256" key="5">
    <source>
        <dbReference type="ARBA" id="ARBA00023163"/>
    </source>
</evidence>
<evidence type="ECO:0000256" key="2">
    <source>
        <dbReference type="ARBA" id="ARBA00023015"/>
    </source>
</evidence>
<evidence type="ECO:0000259" key="6">
    <source>
        <dbReference type="Pfam" id="PF04542"/>
    </source>
</evidence>
<dbReference type="PANTHER" id="PTHR43133">
    <property type="entry name" value="RNA POLYMERASE ECF-TYPE SIGMA FACTO"/>
    <property type="match status" value="1"/>
</dbReference>
<dbReference type="NCBIfam" id="TIGR02937">
    <property type="entry name" value="sigma70-ECF"/>
    <property type="match status" value="1"/>
</dbReference>
<dbReference type="AlphaFoldDB" id="A0A098YSF8"/>
<reference evidence="8 9" key="1">
    <citation type="submission" date="2014-07" db="EMBL/GenBank/DDBJ databases">
        <authorList>
            <person name="McCorrison J."/>
            <person name="Sanka R."/>
            <person name="Torralba M."/>
            <person name="Gillis M."/>
            <person name="Haft D.H."/>
            <person name="Methe B."/>
            <person name="Sutton G."/>
            <person name="Nelson K.E."/>
        </authorList>
    </citation>
    <scope>NUCLEOTIDE SEQUENCE [LARGE SCALE GENOMIC DNA]</scope>
    <source>
        <strain evidence="8 9">S9-PR14</strain>
    </source>
</reference>
<organism evidence="8 9">
    <name type="scientific">Hoylesella timonensis S9-PR14</name>
    <dbReference type="NCBI Taxonomy" id="1401062"/>
    <lineage>
        <taxon>Bacteria</taxon>
        <taxon>Pseudomonadati</taxon>
        <taxon>Bacteroidota</taxon>
        <taxon>Bacteroidia</taxon>
        <taxon>Bacteroidales</taxon>
        <taxon>Prevotellaceae</taxon>
        <taxon>Hoylesella</taxon>
    </lineage>
</organism>
<evidence type="ECO:0000256" key="4">
    <source>
        <dbReference type="ARBA" id="ARBA00023125"/>
    </source>
</evidence>
<feature type="domain" description="RNA polymerase sigma-70 region 2" evidence="6">
    <location>
        <begin position="14"/>
        <end position="74"/>
    </location>
</feature>
<evidence type="ECO:0000313" key="9">
    <source>
        <dbReference type="Proteomes" id="UP000029723"/>
    </source>
</evidence>
<accession>A0A098YSF8</accession>
<keyword evidence="3" id="KW-0731">Sigma factor</keyword>
<dbReference type="GO" id="GO:0006352">
    <property type="term" value="P:DNA-templated transcription initiation"/>
    <property type="evidence" value="ECO:0007669"/>
    <property type="project" value="InterPro"/>
</dbReference>
<dbReference type="Pfam" id="PF08281">
    <property type="entry name" value="Sigma70_r4_2"/>
    <property type="match status" value="1"/>
</dbReference>
<dbReference type="InterPro" id="IPR039425">
    <property type="entry name" value="RNA_pol_sigma-70-like"/>
</dbReference>
<evidence type="ECO:0000259" key="7">
    <source>
        <dbReference type="Pfam" id="PF08281"/>
    </source>
</evidence>
<evidence type="ECO:0000256" key="3">
    <source>
        <dbReference type="ARBA" id="ARBA00023082"/>
    </source>
</evidence>
<dbReference type="SUPFAM" id="SSF88946">
    <property type="entry name" value="Sigma2 domain of RNA polymerase sigma factors"/>
    <property type="match status" value="1"/>
</dbReference>
<protein>
    <submittedName>
        <fullName evidence="8">RNA polymerase sigma70 factor</fullName>
    </submittedName>
</protein>
<dbReference type="GO" id="GO:0003677">
    <property type="term" value="F:DNA binding"/>
    <property type="evidence" value="ECO:0007669"/>
    <property type="project" value="UniProtKB-KW"/>
</dbReference>
<dbReference type="Gene3D" id="1.10.10.10">
    <property type="entry name" value="Winged helix-like DNA-binding domain superfamily/Winged helix DNA-binding domain"/>
    <property type="match status" value="1"/>
</dbReference>
<gene>
    <name evidence="8" type="ORF">HMPREF9304_05865</name>
</gene>
<dbReference type="OrthoDB" id="670026at2"/>
<dbReference type="GO" id="GO:0016987">
    <property type="term" value="F:sigma factor activity"/>
    <property type="evidence" value="ECO:0007669"/>
    <property type="project" value="UniProtKB-KW"/>
</dbReference>
<dbReference type="Pfam" id="PF04542">
    <property type="entry name" value="Sigma70_r2"/>
    <property type="match status" value="1"/>
</dbReference>
<name>A0A098YSF8_9BACT</name>
<dbReference type="InterPro" id="IPR007627">
    <property type="entry name" value="RNA_pol_sigma70_r2"/>
</dbReference>
<dbReference type="InterPro" id="IPR036388">
    <property type="entry name" value="WH-like_DNA-bd_sf"/>
</dbReference>
<dbReference type="InterPro" id="IPR013324">
    <property type="entry name" value="RNA_pol_sigma_r3/r4-like"/>
</dbReference>